<feature type="region of interest" description="Disordered" evidence="6">
    <location>
        <begin position="404"/>
        <end position="554"/>
    </location>
</feature>
<feature type="domain" description="Oberon-like PHD finger" evidence="7">
    <location>
        <begin position="220"/>
        <end position="352"/>
    </location>
</feature>
<organism evidence="9 10">
    <name type="scientific">Riccia sorocarpa</name>
    <dbReference type="NCBI Taxonomy" id="122646"/>
    <lineage>
        <taxon>Eukaryota</taxon>
        <taxon>Viridiplantae</taxon>
        <taxon>Streptophyta</taxon>
        <taxon>Embryophyta</taxon>
        <taxon>Marchantiophyta</taxon>
        <taxon>Marchantiopsida</taxon>
        <taxon>Marchantiidae</taxon>
        <taxon>Marchantiales</taxon>
        <taxon>Ricciaceae</taxon>
        <taxon>Riccia</taxon>
    </lineage>
</organism>
<dbReference type="PANTHER" id="PTHR33345">
    <property type="entry name" value="ADAPTER PROTEIN, PUTATIVE-RELATED"/>
    <property type="match status" value="1"/>
</dbReference>
<evidence type="ECO:0000259" key="7">
    <source>
        <dbReference type="Pfam" id="PF07227"/>
    </source>
</evidence>
<dbReference type="InterPro" id="IPR056034">
    <property type="entry name" value="DUF7615"/>
</dbReference>
<dbReference type="Proteomes" id="UP001633002">
    <property type="component" value="Unassembled WGS sequence"/>
</dbReference>
<dbReference type="Pfam" id="PF07227">
    <property type="entry name" value="PHD_Oberon"/>
    <property type="match status" value="1"/>
</dbReference>
<dbReference type="EMBL" id="JBJQOH010000008">
    <property type="protein sequence ID" value="KAL3677305.1"/>
    <property type="molecule type" value="Genomic_DNA"/>
</dbReference>
<evidence type="ECO:0000256" key="5">
    <source>
        <dbReference type="ARBA" id="ARBA00023242"/>
    </source>
</evidence>
<name>A0ABD3GGZ1_9MARC</name>
<evidence type="ECO:0000256" key="2">
    <source>
        <dbReference type="ARBA" id="ARBA00022723"/>
    </source>
</evidence>
<feature type="compositionally biased region" description="Polar residues" evidence="6">
    <location>
        <begin position="486"/>
        <end position="503"/>
    </location>
</feature>
<feature type="compositionally biased region" description="Low complexity" evidence="6">
    <location>
        <begin position="432"/>
        <end position="450"/>
    </location>
</feature>
<feature type="region of interest" description="Disordered" evidence="6">
    <location>
        <begin position="568"/>
        <end position="595"/>
    </location>
</feature>
<keyword evidence="4" id="KW-0862">Zinc</keyword>
<keyword evidence="10" id="KW-1185">Reference proteome</keyword>
<evidence type="ECO:0000256" key="1">
    <source>
        <dbReference type="ARBA" id="ARBA00004123"/>
    </source>
</evidence>
<dbReference type="GO" id="GO:0005634">
    <property type="term" value="C:nucleus"/>
    <property type="evidence" value="ECO:0007669"/>
    <property type="project" value="UniProtKB-SubCell"/>
</dbReference>
<comment type="subcellular location">
    <subcellularLocation>
        <location evidence="1">Nucleus</location>
    </subcellularLocation>
</comment>
<proteinExistence type="predicted"/>
<evidence type="ECO:0000256" key="6">
    <source>
        <dbReference type="SAM" id="MobiDB-lite"/>
    </source>
</evidence>
<dbReference type="InterPro" id="IPR032881">
    <property type="entry name" value="Oberon-like_PHD"/>
</dbReference>
<dbReference type="GO" id="GO:0008270">
    <property type="term" value="F:zinc ion binding"/>
    <property type="evidence" value="ECO:0007669"/>
    <property type="project" value="UniProtKB-KW"/>
</dbReference>
<evidence type="ECO:0000256" key="4">
    <source>
        <dbReference type="ARBA" id="ARBA00022833"/>
    </source>
</evidence>
<protein>
    <recommendedName>
        <fullName evidence="11">Oberon PHD finger domain-containing protein</fullName>
    </recommendedName>
</protein>
<evidence type="ECO:0008006" key="11">
    <source>
        <dbReference type="Google" id="ProtNLM"/>
    </source>
</evidence>
<keyword evidence="3" id="KW-0863">Zinc-finger</keyword>
<gene>
    <name evidence="9" type="ORF">R1sor_027253</name>
</gene>
<dbReference type="SUPFAM" id="SSF50370">
    <property type="entry name" value="Ricin B-like lectins"/>
    <property type="match status" value="1"/>
</dbReference>
<reference evidence="9 10" key="1">
    <citation type="submission" date="2024-09" db="EMBL/GenBank/DDBJ databases">
        <title>Chromosome-scale assembly of Riccia sorocarpa.</title>
        <authorList>
            <person name="Paukszto L."/>
        </authorList>
    </citation>
    <scope>NUCLEOTIDE SEQUENCE [LARGE SCALE GENOMIC DNA]</scope>
    <source>
        <strain evidence="9">LP-2024</strain>
        <tissue evidence="9">Aerial parts of the thallus</tissue>
    </source>
</reference>
<evidence type="ECO:0000313" key="10">
    <source>
        <dbReference type="Proteomes" id="UP001633002"/>
    </source>
</evidence>
<dbReference type="InterPro" id="IPR035992">
    <property type="entry name" value="Ricin_B-like_lectins"/>
</dbReference>
<keyword evidence="2" id="KW-0479">Metal-binding</keyword>
<dbReference type="PANTHER" id="PTHR33345:SF6">
    <property type="entry name" value="OS03G0747200 PROTEIN"/>
    <property type="match status" value="1"/>
</dbReference>
<sequence length="769" mass="83757">MAEAGGLLHSGCRFHVPSQHYHQGPFDPGAYPQSAHPSGEIVRIFCQTRPDYNLSVRQQEVVLVPADDNDPYQTWIRYESDSSGVPAFAVMNTGAGKALRHAEGAETPIFLDEYTRDVPNECILWTTSADLLDGYRAIRPLNKAHLSLTADYGLEKTGGAGGGKVTLSTWKWMHESNQHWMIGRVASAVVGEKRQRVEAQVAEYSGNPTKRLKMLKCRAGNLNCGLETGRSVLLGPEPASDCDVCCVEPGFCRECKCILCCDVMLPDDAGDCNIVRCLHRSLEGGICGHGAHLECALGARVAGVVKESKLDIEYMCRRCDSKIDLRELVTRLLEAVGNTVKRPVAEKYLQLALQIMQGTEHGGSGARVLESLVQSALKKVQRGVDIQEVFSELRDQGMAAEAAKQQQYLGRATSHGEDVPQQPEASLDQWLPSYSSPSSHPGTPSSFSSPAIMRNLSVNSPADGGGHTGVDGHTGESVEAVRSPGSKFSNPGNDLPSARTSGSPVKINSERGRGDPPSSDINHEVAYDSQPGARNGKHSTETVSRSLRSGQKGAAEVQKDEACISCGAKKPASGHDISKVEVGGPKSQRLSPTRKEVGLTTQNRVWRTYDVERITDHSGTASQCTTTYSAGGMSFKEGPKTLGISLRQLDDECQEQVQSVLQKLRLAQQAEFRIAQERLVAQKEYVLKQYELLETARGELEAAEISSSYHLVDFDRLMLKLSAQFSKASEGRQALERMLKVSGGFGRLSKEDLSKYYGWPPGREVEIRD</sequence>
<dbReference type="AlphaFoldDB" id="A0ABD3GGZ1"/>
<evidence type="ECO:0000256" key="3">
    <source>
        <dbReference type="ARBA" id="ARBA00022771"/>
    </source>
</evidence>
<evidence type="ECO:0000259" key="8">
    <source>
        <dbReference type="Pfam" id="PF24590"/>
    </source>
</evidence>
<comment type="caution">
    <text evidence="9">The sequence shown here is derived from an EMBL/GenBank/DDBJ whole genome shotgun (WGS) entry which is preliminary data.</text>
</comment>
<accession>A0ABD3GGZ1</accession>
<feature type="domain" description="DUF7615" evidence="8">
    <location>
        <begin position="654"/>
        <end position="753"/>
    </location>
</feature>
<dbReference type="Pfam" id="PF24590">
    <property type="entry name" value="DUF7615"/>
    <property type="match status" value="1"/>
</dbReference>
<evidence type="ECO:0000313" key="9">
    <source>
        <dbReference type="EMBL" id="KAL3677305.1"/>
    </source>
</evidence>
<keyword evidence="5" id="KW-0539">Nucleus</keyword>